<dbReference type="OrthoDB" id="7840152at2759"/>
<dbReference type="GeneID" id="108085824"/>
<keyword evidence="1" id="KW-1185">Reference proteome</keyword>
<proteinExistence type="predicted"/>
<dbReference type="RefSeq" id="XP_017038066.1">
    <property type="nucleotide sequence ID" value="XM_017182577.3"/>
</dbReference>
<reference evidence="2" key="1">
    <citation type="submission" date="2025-08" db="UniProtKB">
        <authorList>
            <consortium name="RefSeq"/>
        </authorList>
    </citation>
    <scope>IDENTIFICATION</scope>
    <source>
        <strain evidence="2">14028-0561.14</strain>
        <tissue evidence="2">Whole fly</tissue>
    </source>
</reference>
<evidence type="ECO:0000313" key="1">
    <source>
        <dbReference type="Proteomes" id="UP001652661"/>
    </source>
</evidence>
<dbReference type="AlphaFoldDB" id="A0A6P4JRG7"/>
<protein>
    <submittedName>
        <fullName evidence="2">Uncharacterized protein</fullName>
    </submittedName>
</protein>
<name>A0A6P4JRG7_DROKI</name>
<evidence type="ECO:0000313" key="2">
    <source>
        <dbReference type="RefSeq" id="XP_017038066.1"/>
    </source>
</evidence>
<sequence length="208" mass="24107">MNSPKGSCERQSELARWRNLFWDEPPHKMAKMSQKKPIQGQQVVREKELQTESSRNADFERWKQLHQLRFLMYEEQRKYNLRCGSSGGASIWKILSMAQKELEDKLQLDKIRGNCQRFPSPMSLMVEQREHGGGEKSVLEPLRSFLCGCPETDSDEECDPRESSTNVISKAKGNRSNRKSYKLCAKESQIIGYCPLCGKRHLRLPPPF</sequence>
<dbReference type="Proteomes" id="UP001652661">
    <property type="component" value="Chromosome 3L"/>
</dbReference>
<organism evidence="1 2">
    <name type="scientific">Drosophila kikkawai</name>
    <name type="common">Fruit fly</name>
    <dbReference type="NCBI Taxonomy" id="30033"/>
    <lineage>
        <taxon>Eukaryota</taxon>
        <taxon>Metazoa</taxon>
        <taxon>Ecdysozoa</taxon>
        <taxon>Arthropoda</taxon>
        <taxon>Hexapoda</taxon>
        <taxon>Insecta</taxon>
        <taxon>Pterygota</taxon>
        <taxon>Neoptera</taxon>
        <taxon>Endopterygota</taxon>
        <taxon>Diptera</taxon>
        <taxon>Brachycera</taxon>
        <taxon>Muscomorpha</taxon>
        <taxon>Ephydroidea</taxon>
        <taxon>Drosophilidae</taxon>
        <taxon>Drosophila</taxon>
        <taxon>Sophophora</taxon>
    </lineage>
</organism>
<gene>
    <name evidence="2" type="primary">LOC108085824</name>
</gene>
<accession>A0A6P4JRG7</accession>